<evidence type="ECO:0000256" key="7">
    <source>
        <dbReference type="ARBA" id="ARBA00023065"/>
    </source>
</evidence>
<feature type="transmembrane region" description="Helical" evidence="9">
    <location>
        <begin position="238"/>
        <end position="260"/>
    </location>
</feature>
<feature type="transmembrane region" description="Helical" evidence="9">
    <location>
        <begin position="72"/>
        <end position="92"/>
    </location>
</feature>
<dbReference type="RefSeq" id="WP_075712087.1">
    <property type="nucleotide sequence ID" value="NZ_MJIE01000001.1"/>
</dbReference>
<evidence type="ECO:0000256" key="1">
    <source>
        <dbReference type="ARBA" id="ARBA00004651"/>
    </source>
</evidence>
<feature type="transmembrane region" description="Helical" evidence="9">
    <location>
        <begin position="335"/>
        <end position="357"/>
    </location>
</feature>
<gene>
    <name evidence="10" type="ORF">BHK98_02805</name>
</gene>
<reference evidence="10 11" key="1">
    <citation type="journal article" date="2016" name="Appl. Environ. Microbiol.">
        <title>Function and Phylogeny of Bacterial Butyryl Coenzyme A:Acetate Transferases and Their Diversity in the Proximal Colon of Swine.</title>
        <authorList>
            <person name="Trachsel J."/>
            <person name="Bayles D.O."/>
            <person name="Looft T."/>
            <person name="Levine U.Y."/>
            <person name="Allen H.K."/>
        </authorList>
    </citation>
    <scope>NUCLEOTIDE SEQUENCE [LARGE SCALE GENOMIC DNA]</scope>
    <source>
        <strain evidence="10 11">68-3-10</strain>
    </source>
</reference>
<feature type="transmembrane region" description="Helical" evidence="9">
    <location>
        <begin position="184"/>
        <end position="201"/>
    </location>
</feature>
<dbReference type="GO" id="GO:0005886">
    <property type="term" value="C:plasma membrane"/>
    <property type="evidence" value="ECO:0007669"/>
    <property type="project" value="UniProtKB-SubCell"/>
</dbReference>
<dbReference type="Pfam" id="PF02386">
    <property type="entry name" value="TrkH"/>
    <property type="match status" value="1"/>
</dbReference>
<dbReference type="OrthoDB" id="9810952at2"/>
<dbReference type="AlphaFoldDB" id="A0A1Q9JFS1"/>
<keyword evidence="3" id="KW-0813">Transport</keyword>
<sequence length="489" mass="53925">MNFNHRLILRTASMILLFEGIAMLIPFAFACYFAEFAPATAFFCIIVVCVSFGVTINRVTMHSRPYIHSREGFYIVIVCWMFVILLGAMPYLLSDMDYTFWDCWFESTAGWTTTGATVLGYDNMPRSLLLWKSVSSWLGGMGIIVLTTSIFPKLGIRGQKMAAAEMPGPTLEKLTARFGDTAKISYQIYTVLTLIELALLVPTKMTFYDALLNTLSSISTAGIVDLSAAQEAFVITPYIKGVLAFFSMASSINFIAYFMLTCGKFREALHHYEVRVYLLVIAAAGVLMGVDLYLHHIGDGLVSGIGNALVQGISFASTSGFIIDDIGSWPTFSKFLLLTLSLIGGCSFSTSGGMKIIRFSVFLKLISRGIYKRIHPRAIKPVMIQKKPVSAPVASSITMFILLYFGLFMFSAIVLSLNNLDMETTLSAAAGAFTNTGTSFGRLTGSDFSIFAAPFKFYLSLLMLAGRLEMYAVIIMFSPSYWNSDRARV</sequence>
<feature type="transmembrane region" description="Helical" evidence="9">
    <location>
        <begin position="393"/>
        <end position="417"/>
    </location>
</feature>
<protein>
    <recommendedName>
        <fullName evidence="12">Potassium transporter</fullName>
    </recommendedName>
</protein>
<keyword evidence="8 9" id="KW-0472">Membrane</keyword>
<dbReference type="GO" id="GO:0008324">
    <property type="term" value="F:monoatomic cation transmembrane transporter activity"/>
    <property type="evidence" value="ECO:0007669"/>
    <property type="project" value="InterPro"/>
</dbReference>
<evidence type="ECO:0000256" key="4">
    <source>
        <dbReference type="ARBA" id="ARBA00022475"/>
    </source>
</evidence>
<keyword evidence="6 9" id="KW-1133">Transmembrane helix</keyword>
<dbReference type="InterPro" id="IPR003445">
    <property type="entry name" value="Cat_transpt"/>
</dbReference>
<keyword evidence="11" id="KW-1185">Reference proteome</keyword>
<dbReference type="PANTHER" id="PTHR32024">
    <property type="entry name" value="TRK SYSTEM POTASSIUM UPTAKE PROTEIN TRKG-RELATED"/>
    <property type="match status" value="1"/>
</dbReference>
<keyword evidence="5 9" id="KW-0812">Transmembrane</keyword>
<evidence type="ECO:0000256" key="2">
    <source>
        <dbReference type="ARBA" id="ARBA00009137"/>
    </source>
</evidence>
<dbReference type="GO" id="GO:0030001">
    <property type="term" value="P:metal ion transport"/>
    <property type="evidence" value="ECO:0007669"/>
    <property type="project" value="UniProtKB-ARBA"/>
</dbReference>
<evidence type="ECO:0000256" key="6">
    <source>
        <dbReference type="ARBA" id="ARBA00022989"/>
    </source>
</evidence>
<feature type="transmembrane region" description="Helical" evidence="9">
    <location>
        <begin position="129"/>
        <end position="151"/>
    </location>
</feature>
<dbReference type="EMBL" id="MJIE01000001">
    <property type="protein sequence ID" value="OLR55086.1"/>
    <property type="molecule type" value="Genomic_DNA"/>
</dbReference>
<evidence type="ECO:0000256" key="8">
    <source>
        <dbReference type="ARBA" id="ARBA00023136"/>
    </source>
</evidence>
<comment type="similarity">
    <text evidence="2">Belongs to the TrkH potassium transport family.</text>
</comment>
<feature type="transmembrane region" description="Helical" evidence="9">
    <location>
        <begin position="36"/>
        <end position="60"/>
    </location>
</feature>
<comment type="caution">
    <text evidence="10">The sequence shown here is derived from an EMBL/GenBank/DDBJ whole genome shotgun (WGS) entry which is preliminary data.</text>
</comment>
<evidence type="ECO:0000256" key="5">
    <source>
        <dbReference type="ARBA" id="ARBA00022692"/>
    </source>
</evidence>
<evidence type="ECO:0000256" key="9">
    <source>
        <dbReference type="SAM" id="Phobius"/>
    </source>
</evidence>
<dbReference type="STRING" id="1261640.BHK98_02805"/>
<evidence type="ECO:0000313" key="11">
    <source>
        <dbReference type="Proteomes" id="UP000187404"/>
    </source>
</evidence>
<evidence type="ECO:0000256" key="3">
    <source>
        <dbReference type="ARBA" id="ARBA00022448"/>
    </source>
</evidence>
<name>A0A1Q9JFS1_9FIRM</name>
<evidence type="ECO:0008006" key="12">
    <source>
        <dbReference type="Google" id="ProtNLM"/>
    </source>
</evidence>
<comment type="subcellular location">
    <subcellularLocation>
        <location evidence="1">Cell membrane</location>
        <topology evidence="1">Multi-pass membrane protein</topology>
    </subcellularLocation>
</comment>
<organism evidence="10 11">
    <name type="scientific">Hornefia porci</name>
    <dbReference type="NCBI Taxonomy" id="2652292"/>
    <lineage>
        <taxon>Bacteria</taxon>
        <taxon>Bacillati</taxon>
        <taxon>Bacillota</taxon>
        <taxon>Clostridia</taxon>
        <taxon>Peptostreptococcales</taxon>
        <taxon>Anaerovoracaceae</taxon>
        <taxon>Hornefia</taxon>
    </lineage>
</organism>
<dbReference type="PROSITE" id="PS51257">
    <property type="entry name" value="PROKAR_LIPOPROTEIN"/>
    <property type="match status" value="1"/>
</dbReference>
<feature type="transmembrane region" description="Helical" evidence="9">
    <location>
        <begin position="7"/>
        <end position="30"/>
    </location>
</feature>
<keyword evidence="7" id="KW-0406">Ion transport</keyword>
<proteinExistence type="inferred from homology"/>
<evidence type="ECO:0000313" key="10">
    <source>
        <dbReference type="EMBL" id="OLR55086.1"/>
    </source>
</evidence>
<accession>A0A1Q9JFS1</accession>
<dbReference type="Proteomes" id="UP000187404">
    <property type="component" value="Unassembled WGS sequence"/>
</dbReference>
<feature type="transmembrane region" description="Helical" evidence="9">
    <location>
        <begin position="276"/>
        <end position="294"/>
    </location>
</feature>
<dbReference type="PANTHER" id="PTHR32024:SF2">
    <property type="entry name" value="TRK SYSTEM POTASSIUM UPTAKE PROTEIN TRKG-RELATED"/>
    <property type="match status" value="1"/>
</dbReference>
<keyword evidence="4" id="KW-1003">Cell membrane</keyword>
<feature type="transmembrane region" description="Helical" evidence="9">
    <location>
        <begin position="457"/>
        <end position="478"/>
    </location>
</feature>